<accession>A0AAN8K808</accession>
<dbReference type="EMBL" id="JAZGQO010000002">
    <property type="protein sequence ID" value="KAK6191956.1"/>
    <property type="molecule type" value="Genomic_DNA"/>
</dbReference>
<organism evidence="2 3">
    <name type="scientific">Patella caerulea</name>
    <name type="common">Rayed Mediterranean limpet</name>
    <dbReference type="NCBI Taxonomy" id="87958"/>
    <lineage>
        <taxon>Eukaryota</taxon>
        <taxon>Metazoa</taxon>
        <taxon>Spiralia</taxon>
        <taxon>Lophotrochozoa</taxon>
        <taxon>Mollusca</taxon>
        <taxon>Gastropoda</taxon>
        <taxon>Patellogastropoda</taxon>
        <taxon>Patelloidea</taxon>
        <taxon>Patellidae</taxon>
        <taxon>Patella</taxon>
    </lineage>
</organism>
<gene>
    <name evidence="2" type="ORF">SNE40_003522</name>
</gene>
<reference evidence="2 3" key="1">
    <citation type="submission" date="2024-01" db="EMBL/GenBank/DDBJ databases">
        <title>The genome of the rayed Mediterranean limpet Patella caerulea (Linnaeus, 1758).</title>
        <authorList>
            <person name="Anh-Thu Weber A."/>
            <person name="Halstead-Nussloch G."/>
        </authorList>
    </citation>
    <scope>NUCLEOTIDE SEQUENCE [LARGE SCALE GENOMIC DNA]</scope>
    <source>
        <strain evidence="2">AATW-2023a</strain>
        <tissue evidence="2">Whole specimen</tissue>
    </source>
</reference>
<dbReference type="AlphaFoldDB" id="A0AAN8K808"/>
<evidence type="ECO:0000313" key="3">
    <source>
        <dbReference type="Proteomes" id="UP001347796"/>
    </source>
</evidence>
<keyword evidence="3" id="KW-1185">Reference proteome</keyword>
<protein>
    <submittedName>
        <fullName evidence="2">Uncharacterized protein</fullName>
    </submittedName>
</protein>
<proteinExistence type="predicted"/>
<dbReference type="Proteomes" id="UP001347796">
    <property type="component" value="Unassembled WGS sequence"/>
</dbReference>
<feature type="compositionally biased region" description="Polar residues" evidence="1">
    <location>
        <begin position="161"/>
        <end position="173"/>
    </location>
</feature>
<feature type="region of interest" description="Disordered" evidence="1">
    <location>
        <begin position="161"/>
        <end position="182"/>
    </location>
</feature>
<name>A0AAN8K808_PATCE</name>
<sequence length="209" mass="23723">MASQSEDIYDNNDVYSQNLSNKTTYGCMNDWMNVQNRVLSSGVPVTMSDSNWMKANAMADTRPGFNDKYGKAYTELSQQIAYRHPNPGKARERQGRIGGSWRNIKEVLGHSGSRVVFVDGLVGMYDTNRFTDDLCAQQSARPHLNGDGFVPAKYEPVNLTTQMPEYDPSSNRLPSVPDAMPRMDYGDDDVNRKMALLEEDKYKGFYKYR</sequence>
<evidence type="ECO:0000256" key="1">
    <source>
        <dbReference type="SAM" id="MobiDB-lite"/>
    </source>
</evidence>
<evidence type="ECO:0000313" key="2">
    <source>
        <dbReference type="EMBL" id="KAK6191956.1"/>
    </source>
</evidence>
<comment type="caution">
    <text evidence="2">The sequence shown here is derived from an EMBL/GenBank/DDBJ whole genome shotgun (WGS) entry which is preliminary data.</text>
</comment>